<keyword evidence="5" id="KW-1185">Reference proteome</keyword>
<evidence type="ECO:0000313" key="4">
    <source>
        <dbReference type="EMBL" id="KAF1834017.1"/>
    </source>
</evidence>
<dbReference type="AlphaFoldDB" id="A0A6A5KEW8"/>
<dbReference type="Pfam" id="PF13639">
    <property type="entry name" value="zf-RING_2"/>
    <property type="match status" value="1"/>
</dbReference>
<keyword evidence="1" id="KW-0862">Zinc</keyword>
<dbReference type="InterPro" id="IPR013083">
    <property type="entry name" value="Znf_RING/FYVE/PHD"/>
</dbReference>
<sequence>MKAVKRLNRTSRARDGDTELPMELPCGHVFGEACIAKWIATKNTCPLCRAELSDAGRKYPDDDYEDYNTWGFAYVSARQTFGTSLGHGFVPSFVPEYPWEEVTLDDLGLSPAHRSRSFETHAGRHQEHARQASHRRLRQGSRQPKAPTPSYVDQDVCITPPFDEVDLHSFQELEDIWITPPFSEEMNLTSFQEPEDIWITVLDHSDDMELPLPRFQPELSLGDPGERNLIPDCSFEDLLVEHTQWMDDLSHDMEFEEYDMYDYLV</sequence>
<evidence type="ECO:0000256" key="1">
    <source>
        <dbReference type="PROSITE-ProRule" id="PRU00175"/>
    </source>
</evidence>
<evidence type="ECO:0000259" key="3">
    <source>
        <dbReference type="PROSITE" id="PS50089"/>
    </source>
</evidence>
<evidence type="ECO:0000313" key="5">
    <source>
        <dbReference type="Proteomes" id="UP000800040"/>
    </source>
</evidence>
<feature type="region of interest" description="Disordered" evidence="2">
    <location>
        <begin position="118"/>
        <end position="154"/>
    </location>
</feature>
<name>A0A6A5KEW8_9PLEO</name>
<dbReference type="EMBL" id="ML975308">
    <property type="protein sequence ID" value="KAF1834017.1"/>
    <property type="molecule type" value="Genomic_DNA"/>
</dbReference>
<feature type="domain" description="RING-type" evidence="3">
    <location>
        <begin position="24"/>
        <end position="49"/>
    </location>
</feature>
<protein>
    <recommendedName>
        <fullName evidence="3">RING-type domain-containing protein</fullName>
    </recommendedName>
</protein>
<evidence type="ECO:0000256" key="2">
    <source>
        <dbReference type="SAM" id="MobiDB-lite"/>
    </source>
</evidence>
<dbReference type="GO" id="GO:0008270">
    <property type="term" value="F:zinc ion binding"/>
    <property type="evidence" value="ECO:0007669"/>
    <property type="project" value="UniProtKB-KW"/>
</dbReference>
<proteinExistence type="predicted"/>
<accession>A0A6A5KEW8</accession>
<dbReference type="Gene3D" id="3.30.40.10">
    <property type="entry name" value="Zinc/RING finger domain, C3HC4 (zinc finger)"/>
    <property type="match status" value="1"/>
</dbReference>
<reference evidence="4" key="1">
    <citation type="submission" date="2020-01" db="EMBL/GenBank/DDBJ databases">
        <authorList>
            <consortium name="DOE Joint Genome Institute"/>
            <person name="Haridas S."/>
            <person name="Albert R."/>
            <person name="Binder M."/>
            <person name="Bloem J."/>
            <person name="Labutti K."/>
            <person name="Salamov A."/>
            <person name="Andreopoulos B."/>
            <person name="Baker S.E."/>
            <person name="Barry K."/>
            <person name="Bills G."/>
            <person name="Bluhm B.H."/>
            <person name="Cannon C."/>
            <person name="Castanera R."/>
            <person name="Culley D.E."/>
            <person name="Daum C."/>
            <person name="Ezra D."/>
            <person name="Gonzalez J.B."/>
            <person name="Henrissat B."/>
            <person name="Kuo A."/>
            <person name="Liang C."/>
            <person name="Lipzen A."/>
            <person name="Lutzoni F."/>
            <person name="Magnuson J."/>
            <person name="Mondo S."/>
            <person name="Nolan M."/>
            <person name="Ohm R."/>
            <person name="Pangilinan J."/>
            <person name="Park H.-J."/>
            <person name="Ramirez L."/>
            <person name="Alfaro M."/>
            <person name="Sun H."/>
            <person name="Tritt A."/>
            <person name="Yoshinaga Y."/>
            <person name="Zwiers L.-H."/>
            <person name="Turgeon B.G."/>
            <person name="Goodwin S.B."/>
            <person name="Spatafora J.W."/>
            <person name="Crous P.W."/>
            <person name="Grigoriev I.V."/>
        </authorList>
    </citation>
    <scope>NUCLEOTIDE SEQUENCE</scope>
    <source>
        <strain evidence="4">P77</strain>
    </source>
</reference>
<dbReference type="SUPFAM" id="SSF57850">
    <property type="entry name" value="RING/U-box"/>
    <property type="match status" value="1"/>
</dbReference>
<keyword evidence="1" id="KW-0863">Zinc-finger</keyword>
<feature type="compositionally biased region" description="Basic and acidic residues" evidence="2">
    <location>
        <begin position="118"/>
        <end position="130"/>
    </location>
</feature>
<dbReference type="Proteomes" id="UP000800040">
    <property type="component" value="Unassembled WGS sequence"/>
</dbReference>
<gene>
    <name evidence="4" type="ORF">BDW02DRAFT_579887</name>
</gene>
<keyword evidence="1" id="KW-0479">Metal-binding</keyword>
<dbReference type="OrthoDB" id="3801477at2759"/>
<dbReference type="PROSITE" id="PS50089">
    <property type="entry name" value="ZF_RING_2"/>
    <property type="match status" value="1"/>
</dbReference>
<dbReference type="InterPro" id="IPR001841">
    <property type="entry name" value="Znf_RING"/>
</dbReference>
<organism evidence="4 5">
    <name type="scientific">Decorospora gaudefroyi</name>
    <dbReference type="NCBI Taxonomy" id="184978"/>
    <lineage>
        <taxon>Eukaryota</taxon>
        <taxon>Fungi</taxon>
        <taxon>Dikarya</taxon>
        <taxon>Ascomycota</taxon>
        <taxon>Pezizomycotina</taxon>
        <taxon>Dothideomycetes</taxon>
        <taxon>Pleosporomycetidae</taxon>
        <taxon>Pleosporales</taxon>
        <taxon>Pleosporineae</taxon>
        <taxon>Pleosporaceae</taxon>
        <taxon>Decorospora</taxon>
    </lineage>
</organism>